<keyword evidence="11" id="KW-1185">Reference proteome</keyword>
<comment type="similarity">
    <text evidence="8">Belongs to the P-Pant transferase superfamily. AcpS family.</text>
</comment>
<dbReference type="InterPro" id="IPR004568">
    <property type="entry name" value="Ppantetheine-prot_Trfase_dom"/>
</dbReference>
<dbReference type="OrthoDB" id="517356at2"/>
<accession>E7AAG2</accession>
<keyword evidence="6 8" id="KW-0443">Lipid metabolism</keyword>
<dbReference type="HOGENOM" id="CLU_089696_0_2_7"/>
<keyword evidence="8" id="KW-0963">Cytoplasm</keyword>
<evidence type="ECO:0000256" key="5">
    <source>
        <dbReference type="ARBA" id="ARBA00022842"/>
    </source>
</evidence>
<evidence type="ECO:0000256" key="7">
    <source>
        <dbReference type="ARBA" id="ARBA00023160"/>
    </source>
</evidence>
<comment type="function">
    <text evidence="8">Transfers the 4'-phosphopantetheine moiety from coenzyme A to a Ser of acyl-carrier-protein.</text>
</comment>
<dbReference type="HAMAP" id="MF_00101">
    <property type="entry name" value="AcpS"/>
    <property type="match status" value="1"/>
</dbReference>
<gene>
    <name evidence="8 10" type="primary">acpS</name>
    <name evidence="10" type="ordered locus">Hfelis_06000</name>
</gene>
<evidence type="ECO:0000256" key="6">
    <source>
        <dbReference type="ARBA" id="ARBA00023098"/>
    </source>
</evidence>
<dbReference type="InterPro" id="IPR037143">
    <property type="entry name" value="4-PPantetheinyl_Trfase_dom_sf"/>
</dbReference>
<dbReference type="GO" id="GO:0000287">
    <property type="term" value="F:magnesium ion binding"/>
    <property type="evidence" value="ECO:0007669"/>
    <property type="project" value="UniProtKB-UniRule"/>
</dbReference>
<evidence type="ECO:0000256" key="3">
    <source>
        <dbReference type="ARBA" id="ARBA00022723"/>
    </source>
</evidence>
<comment type="catalytic activity">
    <reaction evidence="8">
        <text>apo-[ACP] + CoA = holo-[ACP] + adenosine 3',5'-bisphosphate + H(+)</text>
        <dbReference type="Rhea" id="RHEA:12068"/>
        <dbReference type="Rhea" id="RHEA-COMP:9685"/>
        <dbReference type="Rhea" id="RHEA-COMP:9690"/>
        <dbReference type="ChEBI" id="CHEBI:15378"/>
        <dbReference type="ChEBI" id="CHEBI:29999"/>
        <dbReference type="ChEBI" id="CHEBI:57287"/>
        <dbReference type="ChEBI" id="CHEBI:58343"/>
        <dbReference type="ChEBI" id="CHEBI:64479"/>
        <dbReference type="EC" id="2.7.8.7"/>
    </reaction>
</comment>
<evidence type="ECO:0000313" key="11">
    <source>
        <dbReference type="Proteomes" id="UP000007934"/>
    </source>
</evidence>
<dbReference type="GO" id="GO:0006633">
    <property type="term" value="P:fatty acid biosynthetic process"/>
    <property type="evidence" value="ECO:0007669"/>
    <property type="project" value="UniProtKB-UniRule"/>
</dbReference>
<keyword evidence="5 8" id="KW-0460">Magnesium</keyword>
<comment type="subcellular location">
    <subcellularLocation>
        <location evidence="8">Cytoplasm</location>
    </subcellularLocation>
</comment>
<dbReference type="EMBL" id="FQ670179">
    <property type="protein sequence ID" value="CBY82684.1"/>
    <property type="molecule type" value="Genomic_DNA"/>
</dbReference>
<dbReference type="InterPro" id="IPR008278">
    <property type="entry name" value="4-PPantetheinyl_Trfase_dom"/>
</dbReference>
<keyword evidence="7 8" id="KW-0275">Fatty acid biosynthesis</keyword>
<dbReference type="EC" id="2.7.8.7" evidence="8"/>
<name>E7AAG2_HELFC</name>
<dbReference type="GO" id="GO:0005737">
    <property type="term" value="C:cytoplasm"/>
    <property type="evidence" value="ECO:0007669"/>
    <property type="project" value="UniProtKB-SubCell"/>
</dbReference>
<feature type="binding site" evidence="8">
    <location>
        <position position="50"/>
    </location>
    <ligand>
        <name>Mg(2+)</name>
        <dbReference type="ChEBI" id="CHEBI:18420"/>
    </ligand>
</feature>
<dbReference type="KEGG" id="hfe:HFELIS_06000"/>
<evidence type="ECO:0000259" key="9">
    <source>
        <dbReference type="Pfam" id="PF01648"/>
    </source>
</evidence>
<protein>
    <recommendedName>
        <fullName evidence="8">Holo-[acyl-carrier-protein] synthase</fullName>
        <shortName evidence="8">Holo-ACP synthase</shortName>
        <ecNumber evidence="8">2.7.8.7</ecNumber>
    </recommendedName>
    <alternativeName>
        <fullName evidence="8">4'-phosphopantetheinyl transferase AcpS</fullName>
    </alternativeName>
</protein>
<comment type="cofactor">
    <cofactor evidence="8">
        <name>Mg(2+)</name>
        <dbReference type="ChEBI" id="CHEBI:18420"/>
    </cofactor>
</comment>
<dbReference type="NCBIfam" id="TIGR00556">
    <property type="entry name" value="pantethn_trn"/>
    <property type="match status" value="1"/>
</dbReference>
<evidence type="ECO:0000256" key="4">
    <source>
        <dbReference type="ARBA" id="ARBA00022832"/>
    </source>
</evidence>
<feature type="domain" description="4'-phosphopantetheinyl transferase" evidence="9">
    <location>
        <begin position="2"/>
        <end position="102"/>
    </location>
</feature>
<sequence>MIGIDLISIERISKALDRYQQHFLDRFLSPYEQTLFVKPASLAGAWAAKEACSKALGVGIGTQLGFLDICLSKNIKGAPLISLIPSKMVFFRLQSLHLSITHDMGCAIAVVMLCPTSNI</sequence>
<evidence type="ECO:0000256" key="8">
    <source>
        <dbReference type="HAMAP-Rule" id="MF_00101"/>
    </source>
</evidence>
<keyword evidence="3 8" id="KW-0479">Metal-binding</keyword>
<reference evidence="10 11" key="1">
    <citation type="journal article" date="2011" name="Genome Biol. Evol.">
        <title>Comparative whole genome sequence analysis of the carcinogenic bacterial model pathogen Helicobacter felis.</title>
        <authorList>
            <person name="Arnold I.C."/>
            <person name="Zigova Z."/>
            <person name="Holden M."/>
            <person name="Lawley T.D."/>
            <person name="Rad R."/>
            <person name="Dougan G."/>
            <person name="Falkow S."/>
            <person name="Bentley S.D."/>
            <person name="Muller A."/>
        </authorList>
    </citation>
    <scope>NUCLEOTIDE SEQUENCE [LARGE SCALE GENOMIC DNA]</scope>
    <source>
        <strain evidence="11">ATCC 49179 / CCUG 28539 / NCTC 12436 / CS1</strain>
    </source>
</reference>
<dbReference type="Pfam" id="PF01648">
    <property type="entry name" value="ACPS"/>
    <property type="match status" value="1"/>
</dbReference>
<dbReference type="STRING" id="936155.HFELIS_06000"/>
<dbReference type="RefSeq" id="WP_013469053.1">
    <property type="nucleotide sequence ID" value="NC_014810.2"/>
</dbReference>
<evidence type="ECO:0000313" key="10">
    <source>
        <dbReference type="EMBL" id="CBY82684.1"/>
    </source>
</evidence>
<evidence type="ECO:0000256" key="1">
    <source>
        <dbReference type="ARBA" id="ARBA00022516"/>
    </source>
</evidence>
<dbReference type="Gene3D" id="3.90.470.20">
    <property type="entry name" value="4'-phosphopantetheinyl transferase domain"/>
    <property type="match status" value="1"/>
</dbReference>
<keyword evidence="1 8" id="KW-0444">Lipid biosynthesis</keyword>
<dbReference type="SUPFAM" id="SSF56214">
    <property type="entry name" value="4'-phosphopantetheinyl transferase"/>
    <property type="match status" value="1"/>
</dbReference>
<feature type="binding site" evidence="8">
    <location>
        <position position="5"/>
    </location>
    <ligand>
        <name>Mg(2+)</name>
        <dbReference type="ChEBI" id="CHEBI:18420"/>
    </ligand>
</feature>
<dbReference type="eggNOG" id="COG0736">
    <property type="taxonomic scope" value="Bacteria"/>
</dbReference>
<dbReference type="AlphaFoldDB" id="E7AAG2"/>
<organism evidence="10 11">
    <name type="scientific">Helicobacter felis (strain ATCC 49179 / CCUG 28539 / NCTC 12436 / CS1)</name>
    <dbReference type="NCBI Taxonomy" id="936155"/>
    <lineage>
        <taxon>Bacteria</taxon>
        <taxon>Pseudomonadati</taxon>
        <taxon>Campylobacterota</taxon>
        <taxon>Epsilonproteobacteria</taxon>
        <taxon>Campylobacterales</taxon>
        <taxon>Helicobacteraceae</taxon>
        <taxon>Helicobacter</taxon>
    </lineage>
</organism>
<dbReference type="GeneID" id="36133797"/>
<keyword evidence="4 8" id="KW-0276">Fatty acid metabolism</keyword>
<dbReference type="InterPro" id="IPR002582">
    <property type="entry name" value="ACPS"/>
</dbReference>
<keyword evidence="2 8" id="KW-0808">Transferase</keyword>
<proteinExistence type="inferred from homology"/>
<dbReference type="Proteomes" id="UP000007934">
    <property type="component" value="Chromosome"/>
</dbReference>
<evidence type="ECO:0000256" key="2">
    <source>
        <dbReference type="ARBA" id="ARBA00022679"/>
    </source>
</evidence>
<dbReference type="GO" id="GO:0008897">
    <property type="term" value="F:holo-[acyl-carrier-protein] synthase activity"/>
    <property type="evidence" value="ECO:0007669"/>
    <property type="project" value="UniProtKB-UniRule"/>
</dbReference>
<dbReference type="NCBIfam" id="TIGR00516">
    <property type="entry name" value="acpS"/>
    <property type="match status" value="1"/>
</dbReference>